<dbReference type="GO" id="GO:0004559">
    <property type="term" value="F:alpha-mannosidase activity"/>
    <property type="evidence" value="ECO:0007669"/>
    <property type="project" value="InterPro"/>
</dbReference>
<protein>
    <recommendedName>
        <fullName evidence="1">Glycoside hydrolase family 38 N-terminal domain-containing protein</fullName>
    </recommendedName>
</protein>
<evidence type="ECO:0000313" key="2">
    <source>
        <dbReference type="EMBL" id="CAF0864430.1"/>
    </source>
</evidence>
<dbReference type="InterPro" id="IPR050843">
    <property type="entry name" value="Glycosyl_Hydrlase_38"/>
</dbReference>
<dbReference type="PANTHER" id="PTHR11607:SF3">
    <property type="entry name" value="LYSOSOMAL ALPHA-MANNOSIDASE"/>
    <property type="match status" value="1"/>
</dbReference>
<accession>A0A813XBC1</accession>
<dbReference type="OrthoDB" id="10261055at2759"/>
<dbReference type="GO" id="GO:0006491">
    <property type="term" value="P:N-glycan processing"/>
    <property type="evidence" value="ECO:0007669"/>
    <property type="project" value="TreeGrafter"/>
</dbReference>
<feature type="domain" description="Glycoside hydrolase family 38 N-terminal" evidence="1">
    <location>
        <begin position="44"/>
        <end position="156"/>
    </location>
</feature>
<name>A0A813XBC1_9BILA</name>
<reference evidence="2" key="1">
    <citation type="submission" date="2021-02" db="EMBL/GenBank/DDBJ databases">
        <authorList>
            <person name="Nowell W R."/>
        </authorList>
    </citation>
    <scope>NUCLEOTIDE SEQUENCE</scope>
</reference>
<sequence length="156" mass="18523">MNTTFNTQQLYDSLPFDNQNGGVWLHGFDIQYNTSQWTSNNKLKIILMPHSHCDPGWLNTYEQYFAYSARRILNTMITMLDKNSKYKFIWAEMSFLSLWWDQATYDQRQLLKKLLDNKQLEIVTGGWVMNDEANTHYFGMLDQLIEGHQFIENTFG</sequence>
<evidence type="ECO:0000259" key="1">
    <source>
        <dbReference type="Pfam" id="PF01074"/>
    </source>
</evidence>
<dbReference type="SUPFAM" id="SSF88713">
    <property type="entry name" value="Glycoside hydrolase/deacetylase"/>
    <property type="match status" value="1"/>
</dbReference>
<gene>
    <name evidence="2" type="ORF">RFH988_LOCUS7140</name>
</gene>
<evidence type="ECO:0000313" key="3">
    <source>
        <dbReference type="Proteomes" id="UP000663882"/>
    </source>
</evidence>
<dbReference type="InterPro" id="IPR011330">
    <property type="entry name" value="Glyco_hydro/deAcase_b/a-brl"/>
</dbReference>
<dbReference type="GO" id="GO:0000139">
    <property type="term" value="C:Golgi membrane"/>
    <property type="evidence" value="ECO:0007669"/>
    <property type="project" value="TreeGrafter"/>
</dbReference>
<dbReference type="AlphaFoldDB" id="A0A813XBC1"/>
<dbReference type="InterPro" id="IPR000602">
    <property type="entry name" value="Glyco_hydro_38_N"/>
</dbReference>
<dbReference type="Pfam" id="PF01074">
    <property type="entry name" value="Glyco_hydro_38N"/>
    <property type="match status" value="1"/>
</dbReference>
<dbReference type="GO" id="GO:0006013">
    <property type="term" value="P:mannose metabolic process"/>
    <property type="evidence" value="ECO:0007669"/>
    <property type="project" value="InterPro"/>
</dbReference>
<dbReference type="InterPro" id="IPR027291">
    <property type="entry name" value="Glyco_hydro_38_N_sf"/>
</dbReference>
<dbReference type="EMBL" id="CAJNOO010000223">
    <property type="protein sequence ID" value="CAF0864430.1"/>
    <property type="molecule type" value="Genomic_DNA"/>
</dbReference>
<dbReference type="PANTHER" id="PTHR11607">
    <property type="entry name" value="ALPHA-MANNOSIDASE"/>
    <property type="match status" value="1"/>
</dbReference>
<proteinExistence type="predicted"/>
<organism evidence="2 3">
    <name type="scientific">Rotaria sordida</name>
    <dbReference type="NCBI Taxonomy" id="392033"/>
    <lineage>
        <taxon>Eukaryota</taxon>
        <taxon>Metazoa</taxon>
        <taxon>Spiralia</taxon>
        <taxon>Gnathifera</taxon>
        <taxon>Rotifera</taxon>
        <taxon>Eurotatoria</taxon>
        <taxon>Bdelloidea</taxon>
        <taxon>Philodinida</taxon>
        <taxon>Philodinidae</taxon>
        <taxon>Rotaria</taxon>
    </lineage>
</organism>
<dbReference type="Proteomes" id="UP000663882">
    <property type="component" value="Unassembled WGS sequence"/>
</dbReference>
<dbReference type="Gene3D" id="3.20.110.10">
    <property type="entry name" value="Glycoside hydrolase 38, N terminal domain"/>
    <property type="match status" value="1"/>
</dbReference>
<comment type="caution">
    <text evidence="2">The sequence shown here is derived from an EMBL/GenBank/DDBJ whole genome shotgun (WGS) entry which is preliminary data.</text>
</comment>